<reference evidence="2 3" key="1">
    <citation type="submission" date="2016-02" db="EMBL/GenBank/DDBJ databases">
        <title>Genome analysis of coral dinoflagellate symbionts highlights evolutionary adaptations to a symbiotic lifestyle.</title>
        <authorList>
            <person name="Aranda M."/>
            <person name="Li Y."/>
            <person name="Liew Y.J."/>
            <person name="Baumgarten S."/>
            <person name="Simakov O."/>
            <person name="Wilson M."/>
            <person name="Piel J."/>
            <person name="Ashoor H."/>
            <person name="Bougouffa S."/>
            <person name="Bajic V.B."/>
            <person name="Ryu T."/>
            <person name="Ravasi T."/>
            <person name="Bayer T."/>
            <person name="Micklem G."/>
            <person name="Kim H."/>
            <person name="Bhak J."/>
            <person name="Lajeunesse T.C."/>
            <person name="Voolstra C.R."/>
        </authorList>
    </citation>
    <scope>NUCLEOTIDE SEQUENCE [LARGE SCALE GENOMIC DNA]</scope>
    <source>
        <strain evidence="2 3">CCMP2467</strain>
    </source>
</reference>
<protein>
    <submittedName>
        <fullName evidence="2">Uncharacterized protein</fullName>
    </submittedName>
</protein>
<dbReference type="EMBL" id="LSRX01002157">
    <property type="protein sequence ID" value="OLP76050.1"/>
    <property type="molecule type" value="Genomic_DNA"/>
</dbReference>
<proteinExistence type="predicted"/>
<evidence type="ECO:0000256" key="1">
    <source>
        <dbReference type="SAM" id="MobiDB-lite"/>
    </source>
</evidence>
<evidence type="ECO:0000313" key="2">
    <source>
        <dbReference type="EMBL" id="OLP76050.1"/>
    </source>
</evidence>
<feature type="region of interest" description="Disordered" evidence="1">
    <location>
        <begin position="129"/>
        <end position="200"/>
    </location>
</feature>
<comment type="caution">
    <text evidence="2">The sequence shown here is derived from an EMBL/GenBank/DDBJ whole genome shotgun (WGS) entry which is preliminary data.</text>
</comment>
<organism evidence="2 3">
    <name type="scientific">Symbiodinium microadriaticum</name>
    <name type="common">Dinoflagellate</name>
    <name type="synonym">Zooxanthella microadriatica</name>
    <dbReference type="NCBI Taxonomy" id="2951"/>
    <lineage>
        <taxon>Eukaryota</taxon>
        <taxon>Sar</taxon>
        <taxon>Alveolata</taxon>
        <taxon>Dinophyceae</taxon>
        <taxon>Suessiales</taxon>
        <taxon>Symbiodiniaceae</taxon>
        <taxon>Symbiodinium</taxon>
    </lineage>
</organism>
<keyword evidence="3" id="KW-1185">Reference proteome</keyword>
<evidence type="ECO:0000313" key="3">
    <source>
        <dbReference type="Proteomes" id="UP000186817"/>
    </source>
</evidence>
<name>A0A1Q9BZP7_SYMMI</name>
<dbReference type="AlphaFoldDB" id="A0A1Q9BZP7"/>
<dbReference type="OrthoDB" id="408462at2759"/>
<dbReference type="Proteomes" id="UP000186817">
    <property type="component" value="Unassembled WGS sequence"/>
</dbReference>
<sequence>MADKAFENFLQSGHADILNSAWSEISHEQETFLDIDYTLVPHEGMDDVGAETRSKFLFDNFNLVLATLQGFTRAGRVLTVDQLAYCIGQKYGANFVIRETKKTRGARKKWLADLKAACGDELLAKKFVRPKKKQTHDGQVGDQPSPVEPDGSVKSGGSTNVPSPDEMETLPWAGHEEPSALEPPGEDAAADDAVREKLQPQQSHPAVILLRLHQLNLPDLPVLISQLSEKEKKKRSILLFRLARAMKIFTLVEQPVHRCTGGMEATQFTDQFAKDVLATWEARSFPEMFAAAGDPTYDADEQIRVLFASPIDWHEDADLLDIVNFMKTSGFHNPTHNCRGKATRAKDIATAIDAALLGKLGLTPEQEVGHDGRCHAFGRERHCRCEFADSCANTGPDP</sequence>
<accession>A0A1Q9BZP7</accession>
<gene>
    <name evidence="2" type="ORF">AK812_SmicGene44066</name>
</gene>